<comment type="caution">
    <text evidence="2">The sequence shown here is derived from an EMBL/GenBank/DDBJ whole genome shotgun (WGS) entry which is preliminary data.</text>
</comment>
<organism evidence="2 3">
    <name type="scientific">Actinomadura soli</name>
    <dbReference type="NCBI Taxonomy" id="2508997"/>
    <lineage>
        <taxon>Bacteria</taxon>
        <taxon>Bacillati</taxon>
        <taxon>Actinomycetota</taxon>
        <taxon>Actinomycetes</taxon>
        <taxon>Streptosporangiales</taxon>
        <taxon>Thermomonosporaceae</taxon>
        <taxon>Actinomadura</taxon>
    </lineage>
</organism>
<dbReference type="AlphaFoldDB" id="A0A5C4JG12"/>
<sequence>MDAIQQAHQERLHAHQAQVDAASQPHQLRLAEAADRDAAERDKAPVRLTVLYTLERRANDDERHRQTIVNIVCAYLRMPYA</sequence>
<keyword evidence="3" id="KW-1185">Reference proteome</keyword>
<gene>
    <name evidence="2" type="ORF">ETD83_09160</name>
</gene>
<reference evidence="2 3" key="1">
    <citation type="submission" date="2019-05" db="EMBL/GenBank/DDBJ databases">
        <title>Draft genome sequence of Actinomadura sp. 14C53.</title>
        <authorList>
            <person name="Saricaoglu S."/>
            <person name="Isik K."/>
        </authorList>
    </citation>
    <scope>NUCLEOTIDE SEQUENCE [LARGE SCALE GENOMIC DNA]</scope>
    <source>
        <strain evidence="2 3">14C53</strain>
    </source>
</reference>
<protein>
    <submittedName>
        <fullName evidence="2">Uncharacterized protein</fullName>
    </submittedName>
</protein>
<dbReference type="Proteomes" id="UP000309174">
    <property type="component" value="Unassembled WGS sequence"/>
</dbReference>
<feature type="region of interest" description="Disordered" evidence="1">
    <location>
        <begin position="1"/>
        <end position="26"/>
    </location>
</feature>
<accession>A0A5C4JG12</accession>
<evidence type="ECO:0000313" key="3">
    <source>
        <dbReference type="Proteomes" id="UP000309174"/>
    </source>
</evidence>
<dbReference type="EMBL" id="VCKW01000034">
    <property type="protein sequence ID" value="TMR04155.1"/>
    <property type="molecule type" value="Genomic_DNA"/>
</dbReference>
<name>A0A5C4JG12_9ACTN</name>
<proteinExistence type="predicted"/>
<evidence type="ECO:0000256" key="1">
    <source>
        <dbReference type="SAM" id="MobiDB-lite"/>
    </source>
</evidence>
<evidence type="ECO:0000313" key="2">
    <source>
        <dbReference type="EMBL" id="TMR04155.1"/>
    </source>
</evidence>
<feature type="non-terminal residue" evidence="2">
    <location>
        <position position="81"/>
    </location>
</feature>